<proteinExistence type="predicted"/>
<accession>A0A9Q8P360</accession>
<protein>
    <submittedName>
        <fullName evidence="1">Uncharacterized protein</fullName>
    </submittedName>
</protein>
<sequence length="163" mass="17098">MWKVERGAARDGAYVSTSSAPQSTTSAPCLLKYLHLSLSSASRLEAIVVAFTSSTVPAHSYRGQYVFATPLNDSSLTSKCTANEINQSLVILANVSLAKGLCAPAEFSPKRNGTVAACFWLPALKTCFHAGTPAFVKDSASCRVPQLTKASAKIADVLAKADG</sequence>
<evidence type="ECO:0000313" key="1">
    <source>
        <dbReference type="EMBL" id="UJO11593.1"/>
    </source>
</evidence>
<organism evidence="1 2">
    <name type="scientific">Passalora fulva</name>
    <name type="common">Tomato leaf mold</name>
    <name type="synonym">Cladosporium fulvum</name>
    <dbReference type="NCBI Taxonomy" id="5499"/>
    <lineage>
        <taxon>Eukaryota</taxon>
        <taxon>Fungi</taxon>
        <taxon>Dikarya</taxon>
        <taxon>Ascomycota</taxon>
        <taxon>Pezizomycotina</taxon>
        <taxon>Dothideomycetes</taxon>
        <taxon>Dothideomycetidae</taxon>
        <taxon>Mycosphaerellales</taxon>
        <taxon>Mycosphaerellaceae</taxon>
        <taxon>Fulvia</taxon>
    </lineage>
</organism>
<reference evidence="1" key="1">
    <citation type="submission" date="2021-12" db="EMBL/GenBank/DDBJ databases">
        <authorList>
            <person name="Zaccaron A."/>
            <person name="Stergiopoulos I."/>
        </authorList>
    </citation>
    <scope>NUCLEOTIDE SEQUENCE</scope>
    <source>
        <strain evidence="1">Race5_Kim</strain>
    </source>
</reference>
<reference evidence="1" key="2">
    <citation type="journal article" date="2022" name="Microb. Genom.">
        <title>A chromosome-scale genome assembly of the tomato pathogen Cladosporium fulvum reveals a compartmentalized genome architecture and the presence of a dispensable chromosome.</title>
        <authorList>
            <person name="Zaccaron A.Z."/>
            <person name="Chen L.H."/>
            <person name="Samaras A."/>
            <person name="Stergiopoulos I."/>
        </authorList>
    </citation>
    <scope>NUCLEOTIDE SEQUENCE</scope>
    <source>
        <strain evidence="1">Race5_Kim</strain>
    </source>
</reference>
<dbReference type="Proteomes" id="UP000756132">
    <property type="component" value="Chromosome 1"/>
</dbReference>
<dbReference type="KEGG" id="ffu:CLAFUR5_00936"/>
<dbReference type="GeneID" id="71980814"/>
<keyword evidence="2" id="KW-1185">Reference proteome</keyword>
<gene>
    <name evidence="1" type="ORF">CLAFUR5_00936</name>
</gene>
<dbReference type="EMBL" id="CP090163">
    <property type="protein sequence ID" value="UJO11593.1"/>
    <property type="molecule type" value="Genomic_DNA"/>
</dbReference>
<dbReference type="RefSeq" id="XP_047755959.1">
    <property type="nucleotide sequence ID" value="XM_047900084.1"/>
</dbReference>
<evidence type="ECO:0000313" key="2">
    <source>
        <dbReference type="Proteomes" id="UP000756132"/>
    </source>
</evidence>
<name>A0A9Q8P360_PASFU</name>
<dbReference type="AlphaFoldDB" id="A0A9Q8P360"/>